<comment type="caution">
    <text evidence="10">The sequence shown here is derived from an EMBL/GenBank/DDBJ whole genome shotgun (WGS) entry which is preliminary data.</text>
</comment>
<accession>L8WG16</accession>
<organism evidence="10 11">
    <name type="scientific">Thanatephorus cucumeris (strain AG1-IA)</name>
    <name type="common">Rice sheath blight fungus</name>
    <name type="synonym">Rhizoctonia solani</name>
    <dbReference type="NCBI Taxonomy" id="983506"/>
    <lineage>
        <taxon>Eukaryota</taxon>
        <taxon>Fungi</taxon>
        <taxon>Dikarya</taxon>
        <taxon>Basidiomycota</taxon>
        <taxon>Agaricomycotina</taxon>
        <taxon>Agaricomycetes</taxon>
        <taxon>Cantharellales</taxon>
        <taxon>Ceratobasidiaceae</taxon>
        <taxon>Rhizoctonia</taxon>
        <taxon>Rhizoctonia solani AG-1</taxon>
    </lineage>
</organism>
<dbReference type="CDD" id="cd00038">
    <property type="entry name" value="CAP_ED"/>
    <property type="match status" value="1"/>
</dbReference>
<comment type="similarity">
    <text evidence="7">Belongs to the polysaccharide monooxygenase AA9 family.</text>
</comment>
<dbReference type="InterPro" id="IPR000595">
    <property type="entry name" value="cNMP-bd_dom"/>
</dbReference>
<dbReference type="GO" id="GO:0008810">
    <property type="term" value="F:cellulase activity"/>
    <property type="evidence" value="ECO:0007669"/>
    <property type="project" value="UniProtKB-UniRule"/>
</dbReference>
<keyword evidence="2 8" id="KW-0964">Secreted</keyword>
<dbReference type="SMART" id="SM00100">
    <property type="entry name" value="cNMP"/>
    <property type="match status" value="1"/>
</dbReference>
<comment type="catalytic activity">
    <reaction evidence="8">
        <text>[(1-&gt;4)-beta-D-glucosyl]n+m + reduced acceptor + O2 = 4-dehydro-beta-D-glucosyl-[(1-&gt;4)-beta-D-glucosyl]n-1 + [(1-&gt;4)-beta-D-glucosyl]m + acceptor + H2O.</text>
        <dbReference type="EC" id="1.14.99.56"/>
    </reaction>
</comment>
<protein>
    <recommendedName>
        <fullName evidence="8">AA9 family lytic polysaccharide monooxygenase</fullName>
        <ecNumber evidence="8">1.14.99.56</ecNumber>
    </recommendedName>
    <alternativeName>
        <fullName evidence="8">Endo-beta-1,4-glucanase</fullName>
    </alternativeName>
    <alternativeName>
        <fullName evidence="8">Glycosyl hydrolase 61 family protein</fullName>
    </alternativeName>
</protein>
<keyword evidence="5 8" id="KW-0119">Carbohydrate metabolism</keyword>
<keyword evidence="11" id="KW-1185">Reference proteome</keyword>
<dbReference type="Gene3D" id="2.60.120.10">
    <property type="entry name" value="Jelly Rolls"/>
    <property type="match status" value="1"/>
</dbReference>
<evidence type="ECO:0000256" key="6">
    <source>
        <dbReference type="ARBA" id="ARBA00023326"/>
    </source>
</evidence>
<dbReference type="Proteomes" id="UP000011668">
    <property type="component" value="Unassembled WGS sequence"/>
</dbReference>
<reference evidence="10 11" key="1">
    <citation type="journal article" date="2013" name="Nat. Commun.">
        <title>The evolution and pathogenic mechanisms of the rice sheath blight pathogen.</title>
        <authorList>
            <person name="Zheng A."/>
            <person name="Lin R."/>
            <person name="Xu L."/>
            <person name="Qin P."/>
            <person name="Tang C."/>
            <person name="Ai P."/>
            <person name="Zhang D."/>
            <person name="Liu Y."/>
            <person name="Sun Z."/>
            <person name="Feng H."/>
            <person name="Wang Y."/>
            <person name="Chen Y."/>
            <person name="Liang X."/>
            <person name="Fu R."/>
            <person name="Li Q."/>
            <person name="Zhang J."/>
            <person name="Yu X."/>
            <person name="Xie Z."/>
            <person name="Ding L."/>
            <person name="Guan P."/>
            <person name="Tang J."/>
            <person name="Liang Y."/>
            <person name="Wang S."/>
            <person name="Deng Q."/>
            <person name="Li S."/>
            <person name="Zhu J."/>
            <person name="Wang L."/>
            <person name="Liu H."/>
            <person name="Li P."/>
        </authorList>
    </citation>
    <scope>NUCLEOTIDE SEQUENCE [LARGE SCALE GENOMIC DNA]</scope>
    <source>
        <strain evidence="11">AG-1 IA</strain>
    </source>
</reference>
<dbReference type="InterPro" id="IPR005103">
    <property type="entry name" value="AA9_LPMO"/>
</dbReference>
<dbReference type="Gene3D" id="2.70.50.70">
    <property type="match status" value="1"/>
</dbReference>
<comment type="function">
    <text evidence="8">Lytic polysaccharide monooxygenase (LMPO) that depolymerizes crystalline and amorphous polysaccharides via the oxidation of scissile alpha- or beta-(1-4)-glycosidic bonds, yielding C1 and/or C4 oxidation products. Catalysis by LPMOs requires the reduction of the active-site copper from Cu(II) to Cu(I) by a reducing agent and H(2)O(2) or O(2) as a cosubstrate.</text>
</comment>
<dbReference type="Pfam" id="PF00027">
    <property type="entry name" value="cNMP_binding"/>
    <property type="match status" value="1"/>
</dbReference>
<dbReference type="PANTHER" id="PTHR33353">
    <property type="entry name" value="PUTATIVE (AFU_ORTHOLOGUE AFUA_1G12560)-RELATED"/>
    <property type="match status" value="1"/>
</dbReference>
<dbReference type="PANTHER" id="PTHR33353:SF17">
    <property type="entry name" value="ENDO-BETA-1,4-GLUCANASE D"/>
    <property type="match status" value="1"/>
</dbReference>
<dbReference type="InterPro" id="IPR018490">
    <property type="entry name" value="cNMP-bd_dom_sf"/>
</dbReference>
<dbReference type="GO" id="GO:0030248">
    <property type="term" value="F:cellulose binding"/>
    <property type="evidence" value="ECO:0007669"/>
    <property type="project" value="UniProtKB-UniRule"/>
</dbReference>
<dbReference type="InterPro" id="IPR014710">
    <property type="entry name" value="RmlC-like_jellyroll"/>
</dbReference>
<evidence type="ECO:0000256" key="1">
    <source>
        <dbReference type="ARBA" id="ARBA00004613"/>
    </source>
</evidence>
<keyword evidence="4 8" id="KW-1015">Disulfide bond</keyword>
<dbReference type="Pfam" id="PF03443">
    <property type="entry name" value="AA9"/>
    <property type="match status" value="1"/>
</dbReference>
<name>L8WG16_THACA</name>
<gene>
    <name evidence="10" type="ORF">AG1IA_09068</name>
</gene>
<keyword evidence="3 8" id="KW-0136">Cellulose degradation</keyword>
<dbReference type="EMBL" id="AFRT01002982">
    <property type="protein sequence ID" value="ELU36900.1"/>
    <property type="molecule type" value="Genomic_DNA"/>
</dbReference>
<evidence type="ECO:0000256" key="8">
    <source>
        <dbReference type="RuleBase" id="RU368122"/>
    </source>
</evidence>
<dbReference type="HOGENOM" id="CLU_915801_0_0_1"/>
<feature type="domain" description="Cyclic nucleotide-binding" evidence="9">
    <location>
        <begin position="1"/>
        <end position="94"/>
    </location>
</feature>
<dbReference type="EC" id="1.14.99.56" evidence="8"/>
<dbReference type="GO" id="GO:0005576">
    <property type="term" value="C:extracellular region"/>
    <property type="evidence" value="ECO:0007669"/>
    <property type="project" value="UniProtKB-SubCell"/>
</dbReference>
<evidence type="ECO:0000256" key="3">
    <source>
        <dbReference type="ARBA" id="ARBA00023001"/>
    </source>
</evidence>
<dbReference type="STRING" id="983506.L8WG16"/>
<evidence type="ECO:0000313" key="11">
    <source>
        <dbReference type="Proteomes" id="UP000011668"/>
    </source>
</evidence>
<comment type="domain">
    <text evidence="8">Has a modular structure: an endo-beta-1,4-glucanase catalytic module at the N-terminus, a linker rich in serines and threonines, and a C-terminal carbohydrate-binding module (CBM).</text>
</comment>
<dbReference type="InterPro" id="IPR049892">
    <property type="entry name" value="AA9"/>
</dbReference>
<evidence type="ECO:0000259" key="9">
    <source>
        <dbReference type="PROSITE" id="PS50042"/>
    </source>
</evidence>
<evidence type="ECO:0000256" key="7">
    <source>
        <dbReference type="ARBA" id="ARBA00044502"/>
    </source>
</evidence>
<dbReference type="SUPFAM" id="SSF51206">
    <property type="entry name" value="cAMP-binding domain-like"/>
    <property type="match status" value="1"/>
</dbReference>
<dbReference type="GO" id="GO:0030245">
    <property type="term" value="P:cellulose catabolic process"/>
    <property type="evidence" value="ECO:0007669"/>
    <property type="project" value="UniProtKB-UniRule"/>
</dbReference>
<evidence type="ECO:0000256" key="4">
    <source>
        <dbReference type="ARBA" id="ARBA00023157"/>
    </source>
</evidence>
<dbReference type="AlphaFoldDB" id="L8WG16"/>
<comment type="subcellular location">
    <subcellularLocation>
        <location evidence="1 8">Secreted</location>
    </subcellularLocation>
</comment>
<dbReference type="OrthoDB" id="409725at2759"/>
<dbReference type="PROSITE" id="PS50042">
    <property type="entry name" value="CNMP_BINDING_3"/>
    <property type="match status" value="1"/>
</dbReference>
<proteinExistence type="inferred from homology"/>
<keyword evidence="6 8" id="KW-0624">Polysaccharide degradation</keyword>
<evidence type="ECO:0000256" key="5">
    <source>
        <dbReference type="ARBA" id="ARBA00023277"/>
    </source>
</evidence>
<sequence>MNNLAAYFTRVELQAGDVLWRQGDQPDGLYVIESGVLQANYDFAAHSAPVQESMTAGTLAGELSALSGSPRNATVVAERASVVWKLSTNDFERLEREQSDVAKCMGLTESRTRANSSGYIAGHPALIVVEPFFTRHSGVNNPSRHPHFGGHFGNELRVVAHEISNGNAPVVIVLATILAEPWNGLVTKHHSQDANPRQLDAEEQQAHFLSSSVWSKLSLEINMKFATIAAVLASAGAAMAHAKVRAVFINGVDQGNGEGSYIRAPPNNNPVKDLSSNDIICNVNNSPVPKTLEVKGGDQITFEC</sequence>
<evidence type="ECO:0000256" key="2">
    <source>
        <dbReference type="ARBA" id="ARBA00022525"/>
    </source>
</evidence>
<evidence type="ECO:0000313" key="10">
    <source>
        <dbReference type="EMBL" id="ELU36900.1"/>
    </source>
</evidence>